<comment type="caution">
    <text evidence="1">The sequence shown here is derived from an EMBL/GenBank/DDBJ whole genome shotgun (WGS) entry which is preliminary data.</text>
</comment>
<protein>
    <submittedName>
        <fullName evidence="1">Uncharacterized protein</fullName>
    </submittedName>
</protein>
<dbReference type="Proteomes" id="UP000033866">
    <property type="component" value="Unassembled WGS sequence"/>
</dbReference>
<name>A0A0G0EFR2_9BACT</name>
<proteinExistence type="predicted"/>
<evidence type="ECO:0000313" key="1">
    <source>
        <dbReference type="EMBL" id="KKP66177.1"/>
    </source>
</evidence>
<evidence type="ECO:0000313" key="2">
    <source>
        <dbReference type="Proteomes" id="UP000033866"/>
    </source>
</evidence>
<accession>A0A0G0EFR2</accession>
<sequence length="72" mass="8363">MKNNQNSIKNLIKRYFLKGDSDLKELPKFEVSNTPNPYKYKTKEIDTEKDIQSPQMSRAMKALQIANPFKGV</sequence>
<dbReference type="AlphaFoldDB" id="A0A0G0EFR2"/>
<reference evidence="1 2" key="1">
    <citation type="journal article" date="2015" name="Nature">
        <title>rRNA introns, odd ribosomes, and small enigmatic genomes across a large radiation of phyla.</title>
        <authorList>
            <person name="Brown C.T."/>
            <person name="Hug L.A."/>
            <person name="Thomas B.C."/>
            <person name="Sharon I."/>
            <person name="Castelle C.J."/>
            <person name="Singh A."/>
            <person name="Wilkins M.J."/>
            <person name="Williams K.H."/>
            <person name="Banfield J.F."/>
        </authorList>
    </citation>
    <scope>NUCLEOTIDE SEQUENCE [LARGE SCALE GENOMIC DNA]</scope>
</reference>
<dbReference type="EMBL" id="LBPV01000003">
    <property type="protein sequence ID" value="KKP66177.1"/>
    <property type="molecule type" value="Genomic_DNA"/>
</dbReference>
<gene>
    <name evidence="1" type="ORF">UR61_C0003G0015</name>
</gene>
<organism evidence="1 2">
    <name type="scientific">candidate division WS6 bacterium GW2011_GWE1_34_7</name>
    <dbReference type="NCBI Taxonomy" id="1619093"/>
    <lineage>
        <taxon>Bacteria</taxon>
        <taxon>Candidatus Dojkabacteria</taxon>
    </lineage>
</organism>